<proteinExistence type="predicted"/>
<comment type="caution">
    <text evidence="2">The sequence shown here is derived from an EMBL/GenBank/DDBJ whole genome shotgun (WGS) entry which is preliminary data.</text>
</comment>
<feature type="compositionally biased region" description="Polar residues" evidence="1">
    <location>
        <begin position="11"/>
        <end position="30"/>
    </location>
</feature>
<name>A0A0V1HS30_9BILA</name>
<organism evidence="2 3">
    <name type="scientific">Trichinella zimbabwensis</name>
    <dbReference type="NCBI Taxonomy" id="268475"/>
    <lineage>
        <taxon>Eukaryota</taxon>
        <taxon>Metazoa</taxon>
        <taxon>Ecdysozoa</taxon>
        <taxon>Nematoda</taxon>
        <taxon>Enoplea</taxon>
        <taxon>Dorylaimia</taxon>
        <taxon>Trichinellida</taxon>
        <taxon>Trichinellidae</taxon>
        <taxon>Trichinella</taxon>
    </lineage>
</organism>
<sequence>MSPKRFVRSTDPLTCLSSNQGSESNDTSVANHHGLISRSSAEQLGPLHLQCRARGSAGTSSSSGVILQSATPALLPRIAEPVYQTYLHKLSFWHACGDAFRRLFSTRQRNRKDRTELLANLRALPTSGLSPTGQYNFVHVC</sequence>
<evidence type="ECO:0000313" key="3">
    <source>
        <dbReference type="Proteomes" id="UP000055024"/>
    </source>
</evidence>
<reference evidence="2 3" key="1">
    <citation type="submission" date="2015-01" db="EMBL/GenBank/DDBJ databases">
        <title>Evolution of Trichinella species and genotypes.</title>
        <authorList>
            <person name="Korhonen P.K."/>
            <person name="Edoardo P."/>
            <person name="Giuseppe L.R."/>
            <person name="Gasser R.B."/>
        </authorList>
    </citation>
    <scope>NUCLEOTIDE SEQUENCE [LARGE SCALE GENOMIC DNA]</scope>
    <source>
        <strain evidence="2">ISS1029</strain>
    </source>
</reference>
<feature type="region of interest" description="Disordered" evidence="1">
    <location>
        <begin position="1"/>
        <end position="30"/>
    </location>
</feature>
<keyword evidence="3" id="KW-1185">Reference proteome</keyword>
<dbReference type="EMBL" id="JYDP01000031">
    <property type="protein sequence ID" value="KRZ13560.1"/>
    <property type="molecule type" value="Genomic_DNA"/>
</dbReference>
<protein>
    <submittedName>
        <fullName evidence="2">Uncharacterized protein</fullName>
    </submittedName>
</protein>
<accession>A0A0V1HS30</accession>
<dbReference type="Proteomes" id="UP000055024">
    <property type="component" value="Unassembled WGS sequence"/>
</dbReference>
<gene>
    <name evidence="2" type="ORF">T11_7955</name>
</gene>
<dbReference type="AlphaFoldDB" id="A0A0V1HS30"/>
<evidence type="ECO:0000256" key="1">
    <source>
        <dbReference type="SAM" id="MobiDB-lite"/>
    </source>
</evidence>
<evidence type="ECO:0000313" key="2">
    <source>
        <dbReference type="EMBL" id="KRZ13560.1"/>
    </source>
</evidence>